<keyword evidence="2" id="KW-1185">Reference proteome</keyword>
<sequence>MKTKPKSCLEFFEIHLNLTPEKDLPLIRNRTGDIHSKINCELLLLKMEKLCNETYWCCMLMLFMLTRFGSWGLD</sequence>
<proteinExistence type="predicted"/>
<evidence type="ECO:0000313" key="2">
    <source>
        <dbReference type="Proteomes" id="UP001234178"/>
    </source>
</evidence>
<protein>
    <submittedName>
        <fullName evidence="1">Uncharacterized protein</fullName>
    </submittedName>
</protein>
<gene>
    <name evidence="1" type="ORF">OUZ56_024561</name>
</gene>
<name>A0ABR0B148_9CRUS</name>
<evidence type="ECO:0000313" key="1">
    <source>
        <dbReference type="EMBL" id="KAK4031050.1"/>
    </source>
</evidence>
<accession>A0ABR0B148</accession>
<reference evidence="1 2" key="1">
    <citation type="journal article" date="2023" name="Nucleic Acids Res.">
        <title>The hologenome of Daphnia magna reveals possible DNA methylation and microbiome-mediated evolution of the host genome.</title>
        <authorList>
            <person name="Chaturvedi A."/>
            <person name="Li X."/>
            <person name="Dhandapani V."/>
            <person name="Marshall H."/>
            <person name="Kissane S."/>
            <person name="Cuenca-Cambronero M."/>
            <person name="Asole G."/>
            <person name="Calvet F."/>
            <person name="Ruiz-Romero M."/>
            <person name="Marangio P."/>
            <person name="Guigo R."/>
            <person name="Rago D."/>
            <person name="Mirbahai L."/>
            <person name="Eastwood N."/>
            <person name="Colbourne J.K."/>
            <person name="Zhou J."/>
            <person name="Mallon E."/>
            <person name="Orsini L."/>
        </authorList>
    </citation>
    <scope>NUCLEOTIDE SEQUENCE [LARGE SCALE GENOMIC DNA]</scope>
    <source>
        <strain evidence="1">LRV0_1</strain>
    </source>
</reference>
<dbReference type="EMBL" id="JAOYFB010000039">
    <property type="protein sequence ID" value="KAK4031050.1"/>
    <property type="molecule type" value="Genomic_DNA"/>
</dbReference>
<organism evidence="1 2">
    <name type="scientific">Daphnia magna</name>
    <dbReference type="NCBI Taxonomy" id="35525"/>
    <lineage>
        <taxon>Eukaryota</taxon>
        <taxon>Metazoa</taxon>
        <taxon>Ecdysozoa</taxon>
        <taxon>Arthropoda</taxon>
        <taxon>Crustacea</taxon>
        <taxon>Branchiopoda</taxon>
        <taxon>Diplostraca</taxon>
        <taxon>Cladocera</taxon>
        <taxon>Anomopoda</taxon>
        <taxon>Daphniidae</taxon>
        <taxon>Daphnia</taxon>
    </lineage>
</organism>
<dbReference type="Proteomes" id="UP001234178">
    <property type="component" value="Unassembled WGS sequence"/>
</dbReference>
<comment type="caution">
    <text evidence="1">The sequence shown here is derived from an EMBL/GenBank/DDBJ whole genome shotgun (WGS) entry which is preliminary data.</text>
</comment>